<evidence type="ECO:0000313" key="3">
    <source>
        <dbReference type="Proteomes" id="UP000198982"/>
    </source>
</evidence>
<protein>
    <submittedName>
        <fullName evidence="2">Uncharacterized protein</fullName>
    </submittedName>
</protein>
<organism evidence="2 3">
    <name type="scientific">Pseudomonas saponiphila</name>
    <dbReference type="NCBI Taxonomy" id="556534"/>
    <lineage>
        <taxon>Bacteria</taxon>
        <taxon>Pseudomonadati</taxon>
        <taxon>Pseudomonadota</taxon>
        <taxon>Gammaproteobacteria</taxon>
        <taxon>Pseudomonadales</taxon>
        <taxon>Pseudomonadaceae</taxon>
        <taxon>Pseudomonas</taxon>
    </lineage>
</organism>
<evidence type="ECO:0000313" key="2">
    <source>
        <dbReference type="EMBL" id="SED37269.1"/>
    </source>
</evidence>
<dbReference type="Proteomes" id="UP000198982">
    <property type="component" value="Unassembled WGS sequence"/>
</dbReference>
<dbReference type="AlphaFoldDB" id="A0A1H5A4L9"/>
<keyword evidence="3" id="KW-1185">Reference proteome</keyword>
<dbReference type="EMBL" id="FNTJ01000003">
    <property type="protein sequence ID" value="SED37269.1"/>
    <property type="molecule type" value="Genomic_DNA"/>
</dbReference>
<sequence length="78" mass="8652">MRECGILFSNDLGGGPTDDTGCQLPSGHDGPHEFSDLGGKVWQWETDWSCCCEHCRDDESDQCSFYWPKKPGNAVKPS</sequence>
<evidence type="ECO:0000256" key="1">
    <source>
        <dbReference type="SAM" id="MobiDB-lite"/>
    </source>
</evidence>
<accession>A0A1H5A4L9</accession>
<feature type="region of interest" description="Disordered" evidence="1">
    <location>
        <begin position="1"/>
        <end position="29"/>
    </location>
</feature>
<gene>
    <name evidence="2" type="ORF">SAMN05216178_6983</name>
</gene>
<proteinExistence type="predicted"/>
<name>A0A1H5A4L9_9PSED</name>
<reference evidence="3" key="1">
    <citation type="submission" date="2016-10" db="EMBL/GenBank/DDBJ databases">
        <authorList>
            <person name="Varghese N."/>
            <person name="Submissions S."/>
        </authorList>
    </citation>
    <scope>NUCLEOTIDE SEQUENCE [LARGE SCALE GENOMIC DNA]</scope>
    <source>
        <strain evidence="3">DSM 9751</strain>
    </source>
</reference>